<accession>A0A3D9I0T8</accession>
<keyword evidence="3" id="KW-0472">Membrane</keyword>
<keyword evidence="2 7" id="KW-0732">Signal</keyword>
<dbReference type="Proteomes" id="UP000256869">
    <property type="component" value="Unassembled WGS sequence"/>
</dbReference>
<evidence type="ECO:0000313" key="9">
    <source>
        <dbReference type="Proteomes" id="UP000256869"/>
    </source>
</evidence>
<keyword evidence="1" id="KW-1003">Cell membrane</keyword>
<keyword evidence="9" id="KW-1185">Reference proteome</keyword>
<evidence type="ECO:0000256" key="2">
    <source>
        <dbReference type="ARBA" id="ARBA00022729"/>
    </source>
</evidence>
<evidence type="ECO:0000256" key="4">
    <source>
        <dbReference type="ARBA" id="ARBA00023139"/>
    </source>
</evidence>
<dbReference type="EMBL" id="QRDY01000018">
    <property type="protein sequence ID" value="RED55271.1"/>
    <property type="molecule type" value="Genomic_DNA"/>
</dbReference>
<keyword evidence="4" id="KW-0564">Palmitate</keyword>
<dbReference type="PANTHER" id="PTHR43649">
    <property type="entry name" value="ARABINOSE-BINDING PROTEIN-RELATED"/>
    <property type="match status" value="1"/>
</dbReference>
<comment type="caution">
    <text evidence="8">The sequence shown here is derived from an EMBL/GenBank/DDBJ whole genome shotgun (WGS) entry which is preliminary data.</text>
</comment>
<evidence type="ECO:0000313" key="8">
    <source>
        <dbReference type="EMBL" id="RED55271.1"/>
    </source>
</evidence>
<gene>
    <name evidence="8" type="ORF">DFP95_1186</name>
</gene>
<dbReference type="PROSITE" id="PS51257">
    <property type="entry name" value="PROKAR_LIPOPROTEIN"/>
    <property type="match status" value="1"/>
</dbReference>
<feature type="signal peptide" evidence="7">
    <location>
        <begin position="1"/>
        <end position="21"/>
    </location>
</feature>
<sequence>MKKIAWALTSLVFLLAACSNSDNDAKPFTELSPAKQPTDSLPGGQLIETKSSDGPVKLTFATYFLSDKMKSAVKKYEELHPNVEIEQQATPSYGKDLKEAQNLRDKYVTVSNTAILAGKGPDLIELDILPMETYANRDLLVDLNEMIKESSSFRPQDYFANVLDNAKNGGSLYGMPLYFSLEGFIGDAAAISKAGVPINDSNWTWNDFVEVARQLQQEGEHQHALISEPSFMLTEMATENFSHLVKENNGKQTFDSDLFASLMNQVKGMFDDGLLFDMLKDGGGRGSTATSNTKAYFNEFPIDSFEIYLSDGFAEHTKLYTKPHPQDIGAGGYFNTFGTVGINANSPHKQEAWEFIQYLISDEAQSSAAASTDTRGFPINKIAYDSLVDKLKQAGTIQGIAVDNEKLDLLKDHLTKAVHWVRTPSKIDETIMKEAQAFFSGQKPATEVAKLVQSKVNLILNE</sequence>
<organism evidence="8 9">
    <name type="scientific">Cohnella lupini</name>
    <dbReference type="NCBI Taxonomy" id="1294267"/>
    <lineage>
        <taxon>Bacteria</taxon>
        <taxon>Bacillati</taxon>
        <taxon>Bacillota</taxon>
        <taxon>Bacilli</taxon>
        <taxon>Bacillales</taxon>
        <taxon>Paenibacillaceae</taxon>
        <taxon>Cohnella</taxon>
    </lineage>
</organism>
<dbReference type="InterPro" id="IPR006059">
    <property type="entry name" value="SBP"/>
</dbReference>
<dbReference type="SUPFAM" id="SSF53850">
    <property type="entry name" value="Periplasmic binding protein-like II"/>
    <property type="match status" value="1"/>
</dbReference>
<dbReference type="InterPro" id="IPR050490">
    <property type="entry name" value="Bact_solute-bd_prot1"/>
</dbReference>
<name>A0A3D9I0T8_9BACL</name>
<dbReference type="PANTHER" id="PTHR43649:SF33">
    <property type="entry name" value="POLYGALACTURONAN_RHAMNOGALACTURONAN-BINDING PROTEIN YTCQ"/>
    <property type="match status" value="1"/>
</dbReference>
<evidence type="ECO:0000256" key="3">
    <source>
        <dbReference type="ARBA" id="ARBA00023136"/>
    </source>
</evidence>
<feature type="chain" id="PRO_5038436717" evidence="7">
    <location>
        <begin position="22"/>
        <end position="462"/>
    </location>
</feature>
<dbReference type="Pfam" id="PF01547">
    <property type="entry name" value="SBP_bac_1"/>
    <property type="match status" value="1"/>
</dbReference>
<reference evidence="8 9" key="1">
    <citation type="submission" date="2018-07" db="EMBL/GenBank/DDBJ databases">
        <title>Genomic Encyclopedia of Type Strains, Phase III (KMG-III): the genomes of soil and plant-associated and newly described type strains.</title>
        <authorList>
            <person name="Whitman W."/>
        </authorList>
    </citation>
    <scope>NUCLEOTIDE SEQUENCE [LARGE SCALE GENOMIC DNA]</scope>
    <source>
        <strain evidence="8 9">CECT 8236</strain>
    </source>
</reference>
<evidence type="ECO:0000256" key="5">
    <source>
        <dbReference type="ARBA" id="ARBA00023288"/>
    </source>
</evidence>
<feature type="region of interest" description="Disordered" evidence="6">
    <location>
        <begin position="28"/>
        <end position="50"/>
    </location>
</feature>
<proteinExistence type="predicted"/>
<evidence type="ECO:0000256" key="1">
    <source>
        <dbReference type="ARBA" id="ARBA00022475"/>
    </source>
</evidence>
<dbReference type="AlphaFoldDB" id="A0A3D9I0T8"/>
<keyword evidence="5" id="KW-0449">Lipoprotein</keyword>
<evidence type="ECO:0000256" key="7">
    <source>
        <dbReference type="SAM" id="SignalP"/>
    </source>
</evidence>
<dbReference type="Gene3D" id="3.40.190.10">
    <property type="entry name" value="Periplasmic binding protein-like II"/>
    <property type="match status" value="1"/>
</dbReference>
<protein>
    <submittedName>
        <fullName evidence="8">Carbohydrate ABC transporter substrate-binding protein (CUT1 family)</fullName>
    </submittedName>
</protein>
<evidence type="ECO:0000256" key="6">
    <source>
        <dbReference type="SAM" id="MobiDB-lite"/>
    </source>
</evidence>